<dbReference type="Gene3D" id="3.40.50.150">
    <property type="entry name" value="Vaccinia Virus protein VP39"/>
    <property type="match status" value="1"/>
</dbReference>
<accession>A0ABV2GNW0</accession>
<dbReference type="EMBL" id="JBEPMC010000004">
    <property type="protein sequence ID" value="MET3579959.1"/>
    <property type="molecule type" value="Genomic_DNA"/>
</dbReference>
<dbReference type="InterPro" id="IPR002052">
    <property type="entry name" value="DNA_methylase_N6_adenine_CS"/>
</dbReference>
<dbReference type="PROSITE" id="PS00092">
    <property type="entry name" value="N6_MTASE"/>
    <property type="match status" value="1"/>
</dbReference>
<sequence length="709" mass="78696">MSLNAMRVKAETVQYQGINSVMPIATMNELTFAGWLAEFTAVRTAARDTAGEVTLVAAAAIEERQVDEKGTVRRCDIRFNSPRGRKLASGELKRPEVPEGRDVRSEALRADARRKALARGLPYYFTCNIAQVALYEVAATPSEEDQEVDFVELAPIKNSSEAPAYREKIREEWTRFLDRLENRLAAVERRRPSVTSADVVALRDGIFAISSEAAQRVMRRLAADPALIEEVRTEAAASFNFPATLNPALPSRFMEEVVQILRFGAFVVAQKLVLYRVLEDSGPRRTEPFTLDALTLSANSTDPQAIRAQLDSAFSLAIRRSGDFETAFLPEPFVDLLFTDPEGLVEARECWVGKAWSELLDAVSGASWLSISQNIVGLLYEVIVEERFRHQLGQFYTPEDVVDILITFGVRGPGDLVLDPATGGGSFLRSAYARKRALGASHERTLSDIWGCEITAFAAELSTVTLATSDTHEAAAYPRVLLKDFFELRPGLKTHLEIPGILGRLSIPEAFDAVVGNPPYISYRHLTNLDTIVNALAKDATLLLPKFSGKSDAYLWFIVHATSFLRQGGRLAFVVSSGMLFSDYGIPLIRFLGRHYRIRGVVDSIVERWFPEADTNTILLLLERENDTATREANEIRFVRLRRPLAQIMPSPGAADRRDAIESFLDDMLDGPIDVLDPRMQINRVAQGVDGGLTLTEADEGPDLLEEDE</sequence>
<proteinExistence type="inferred from homology"/>
<protein>
    <recommendedName>
        <fullName evidence="2">site-specific DNA-methyltransferase (adenine-specific)</fullName>
        <ecNumber evidence="2">2.1.1.72</ecNumber>
    </recommendedName>
</protein>
<evidence type="ECO:0000256" key="2">
    <source>
        <dbReference type="ARBA" id="ARBA00011900"/>
    </source>
</evidence>
<keyword evidence="6" id="KW-0680">Restriction system</keyword>
<evidence type="ECO:0000313" key="11">
    <source>
        <dbReference type="Proteomes" id="UP001549204"/>
    </source>
</evidence>
<comment type="caution">
    <text evidence="10">The sequence shown here is derived from an EMBL/GenBank/DDBJ whole genome shotgun (WGS) entry which is preliminary data.</text>
</comment>
<comment type="similarity">
    <text evidence="1">Belongs to the N(4)/N(6)-methyltransferase family.</text>
</comment>
<evidence type="ECO:0000256" key="4">
    <source>
        <dbReference type="ARBA" id="ARBA00022679"/>
    </source>
</evidence>
<dbReference type="InterPro" id="IPR003356">
    <property type="entry name" value="DNA_methylase_A-5"/>
</dbReference>
<dbReference type="PANTHER" id="PTHR33841:SF5">
    <property type="entry name" value="DNA METHYLASE (MODIFICATION METHYLASE) (METHYLTRANSFERASE)-RELATED"/>
    <property type="match status" value="1"/>
</dbReference>
<evidence type="ECO:0000259" key="9">
    <source>
        <dbReference type="Pfam" id="PF02384"/>
    </source>
</evidence>
<evidence type="ECO:0000313" key="10">
    <source>
        <dbReference type="EMBL" id="MET3579959.1"/>
    </source>
</evidence>
<evidence type="ECO:0000256" key="3">
    <source>
        <dbReference type="ARBA" id="ARBA00022603"/>
    </source>
</evidence>
<evidence type="ECO:0000256" key="7">
    <source>
        <dbReference type="ARBA" id="ARBA00047942"/>
    </source>
</evidence>
<keyword evidence="5" id="KW-0949">S-adenosyl-L-methionine</keyword>
<keyword evidence="11" id="KW-1185">Reference proteome</keyword>
<name>A0ABV2GNW0_9HYPH</name>
<organism evidence="10 11">
    <name type="scientific">Mesorhizobium robiniae</name>
    <dbReference type="NCBI Taxonomy" id="559315"/>
    <lineage>
        <taxon>Bacteria</taxon>
        <taxon>Pseudomonadati</taxon>
        <taxon>Pseudomonadota</taxon>
        <taxon>Alphaproteobacteria</taxon>
        <taxon>Hyphomicrobiales</taxon>
        <taxon>Phyllobacteriaceae</taxon>
        <taxon>Mesorhizobium</taxon>
    </lineage>
</organism>
<feature type="coiled-coil region" evidence="8">
    <location>
        <begin position="170"/>
        <end position="197"/>
    </location>
</feature>
<feature type="domain" description="DNA methylase adenine-specific" evidence="9">
    <location>
        <begin position="373"/>
        <end position="641"/>
    </location>
</feature>
<dbReference type="InterPro" id="IPR050953">
    <property type="entry name" value="N4_N6_ade-DNA_methylase"/>
</dbReference>
<dbReference type="Pfam" id="PF02384">
    <property type="entry name" value="N6_Mtase"/>
    <property type="match status" value="1"/>
</dbReference>
<dbReference type="PANTHER" id="PTHR33841">
    <property type="entry name" value="DNA METHYLTRANSFERASE YEEA-RELATED"/>
    <property type="match status" value="1"/>
</dbReference>
<dbReference type="InterPro" id="IPR029063">
    <property type="entry name" value="SAM-dependent_MTases_sf"/>
</dbReference>
<comment type="catalytic activity">
    <reaction evidence="7">
        <text>a 2'-deoxyadenosine in DNA + S-adenosyl-L-methionine = an N(6)-methyl-2'-deoxyadenosine in DNA + S-adenosyl-L-homocysteine + H(+)</text>
        <dbReference type="Rhea" id="RHEA:15197"/>
        <dbReference type="Rhea" id="RHEA-COMP:12418"/>
        <dbReference type="Rhea" id="RHEA-COMP:12419"/>
        <dbReference type="ChEBI" id="CHEBI:15378"/>
        <dbReference type="ChEBI" id="CHEBI:57856"/>
        <dbReference type="ChEBI" id="CHEBI:59789"/>
        <dbReference type="ChEBI" id="CHEBI:90615"/>
        <dbReference type="ChEBI" id="CHEBI:90616"/>
        <dbReference type="EC" id="2.1.1.72"/>
    </reaction>
</comment>
<dbReference type="PRINTS" id="PR00507">
    <property type="entry name" value="N12N6MTFRASE"/>
</dbReference>
<gene>
    <name evidence="10" type="ORF">ABID19_002990</name>
</gene>
<reference evidence="10 11" key="1">
    <citation type="submission" date="2024-06" db="EMBL/GenBank/DDBJ databases">
        <title>Genomic Encyclopedia of Type Strains, Phase IV (KMG-IV): sequencing the most valuable type-strain genomes for metagenomic binning, comparative biology and taxonomic classification.</title>
        <authorList>
            <person name="Goeker M."/>
        </authorList>
    </citation>
    <scope>NUCLEOTIDE SEQUENCE [LARGE SCALE GENOMIC DNA]</scope>
    <source>
        <strain evidence="10 11">DSM 100022</strain>
    </source>
</reference>
<dbReference type="EC" id="2.1.1.72" evidence="2"/>
<evidence type="ECO:0000256" key="6">
    <source>
        <dbReference type="ARBA" id="ARBA00022747"/>
    </source>
</evidence>
<keyword evidence="8" id="KW-0175">Coiled coil</keyword>
<dbReference type="Proteomes" id="UP001549204">
    <property type="component" value="Unassembled WGS sequence"/>
</dbReference>
<keyword evidence="4" id="KW-0808">Transferase</keyword>
<dbReference type="RefSeq" id="WP_354491509.1">
    <property type="nucleotide sequence ID" value="NZ_JBEPMC010000004.1"/>
</dbReference>
<dbReference type="SUPFAM" id="SSF53335">
    <property type="entry name" value="S-adenosyl-L-methionine-dependent methyltransferases"/>
    <property type="match status" value="1"/>
</dbReference>
<evidence type="ECO:0000256" key="8">
    <source>
        <dbReference type="SAM" id="Coils"/>
    </source>
</evidence>
<keyword evidence="3" id="KW-0489">Methyltransferase</keyword>
<evidence type="ECO:0000256" key="5">
    <source>
        <dbReference type="ARBA" id="ARBA00022691"/>
    </source>
</evidence>
<evidence type="ECO:0000256" key="1">
    <source>
        <dbReference type="ARBA" id="ARBA00006594"/>
    </source>
</evidence>